<evidence type="ECO:0000259" key="1">
    <source>
        <dbReference type="Pfam" id="PF13460"/>
    </source>
</evidence>
<dbReference type="InterPro" id="IPR051606">
    <property type="entry name" value="Polyketide_Oxido-like"/>
</dbReference>
<evidence type="ECO:0000313" key="2">
    <source>
        <dbReference type="EMBL" id="PNS08460.1"/>
    </source>
</evidence>
<dbReference type="InterPro" id="IPR036291">
    <property type="entry name" value="NAD(P)-bd_dom_sf"/>
</dbReference>
<dbReference type="InterPro" id="IPR016040">
    <property type="entry name" value="NAD(P)-bd_dom"/>
</dbReference>
<evidence type="ECO:0000313" key="3">
    <source>
        <dbReference type="Proteomes" id="UP000236220"/>
    </source>
</evidence>
<dbReference type="PANTHER" id="PTHR43355:SF2">
    <property type="entry name" value="FLAVIN REDUCTASE (NADPH)"/>
    <property type="match status" value="1"/>
</dbReference>
<dbReference type="OrthoDB" id="7352421at2"/>
<dbReference type="RefSeq" id="WP_103073638.1">
    <property type="nucleotide sequence ID" value="NZ_NPZB01000001.1"/>
</dbReference>
<proteinExistence type="predicted"/>
<protein>
    <submittedName>
        <fullName evidence="2">Putative NADH-flavin reductase</fullName>
    </submittedName>
</protein>
<comment type="caution">
    <text evidence="2">The sequence shown here is derived from an EMBL/GenBank/DDBJ whole genome shotgun (WGS) entry which is preliminary data.</text>
</comment>
<organism evidence="2 3">
    <name type="scientific">Solilutibacter silvestris</name>
    <dbReference type="NCBI Taxonomy" id="1645665"/>
    <lineage>
        <taxon>Bacteria</taxon>
        <taxon>Pseudomonadati</taxon>
        <taxon>Pseudomonadota</taxon>
        <taxon>Gammaproteobacteria</taxon>
        <taxon>Lysobacterales</taxon>
        <taxon>Lysobacteraceae</taxon>
        <taxon>Solilutibacter</taxon>
    </lineage>
</organism>
<name>A0A2K1Q094_9GAMM</name>
<dbReference type="PANTHER" id="PTHR43355">
    <property type="entry name" value="FLAVIN REDUCTASE (NADPH)"/>
    <property type="match status" value="1"/>
</dbReference>
<dbReference type="Proteomes" id="UP000236220">
    <property type="component" value="Unassembled WGS sequence"/>
</dbReference>
<accession>A0A2K1Q094</accession>
<dbReference type="GO" id="GO:0016646">
    <property type="term" value="F:oxidoreductase activity, acting on the CH-NH group of donors, NAD or NADP as acceptor"/>
    <property type="evidence" value="ECO:0007669"/>
    <property type="project" value="TreeGrafter"/>
</dbReference>
<dbReference type="EMBL" id="NPZB01000001">
    <property type="protein sequence ID" value="PNS08460.1"/>
    <property type="molecule type" value="Genomic_DNA"/>
</dbReference>
<keyword evidence="3" id="KW-1185">Reference proteome</keyword>
<dbReference type="Gene3D" id="3.40.50.720">
    <property type="entry name" value="NAD(P)-binding Rossmann-like Domain"/>
    <property type="match status" value="1"/>
</dbReference>
<dbReference type="SUPFAM" id="SSF51735">
    <property type="entry name" value="NAD(P)-binding Rossmann-fold domains"/>
    <property type="match status" value="1"/>
</dbReference>
<dbReference type="AlphaFoldDB" id="A0A2K1Q094"/>
<reference evidence="2 3" key="1">
    <citation type="submission" date="2017-08" db="EMBL/GenBank/DDBJ databases">
        <title>Lysobacter sylvestris genome.</title>
        <authorList>
            <person name="Zhang D.-C."/>
            <person name="Albuquerque L."/>
            <person name="Franca L."/>
            <person name="Froufe H.J.C."/>
            <person name="Barroso C."/>
            <person name="Egas C."/>
            <person name="Da Costa M."/>
            <person name="Margesin R."/>
        </authorList>
    </citation>
    <scope>NUCLEOTIDE SEQUENCE [LARGE SCALE GENOMIC DNA]</scope>
    <source>
        <strain evidence="2 3">AM20-91</strain>
    </source>
</reference>
<feature type="domain" description="NAD(P)-binding" evidence="1">
    <location>
        <begin position="7"/>
        <end position="188"/>
    </location>
</feature>
<gene>
    <name evidence="2" type="ORF">Lysil_0089</name>
</gene>
<sequence>MNITVIGATGMIGSRVVAEAARRGHTVTAISRAGTAVAGATKAQAAELADTPVIVGAVNGSDATVIAVPPDRTGGSHDSYLQAHRDLIAAQPNGRMLVVGGAGSLEVDGVQLKDTPGFPAIYYKEAATLSDVLDAYRASKGLAWTFLSPAPMIAPGERSGRYRLGSDNPIGDSISAEDFAVAVVDELEKSAHAGRRFTVAN</sequence>
<dbReference type="Pfam" id="PF13460">
    <property type="entry name" value="NAD_binding_10"/>
    <property type="match status" value="1"/>
</dbReference>